<dbReference type="Gene3D" id="2.130.10.10">
    <property type="entry name" value="YVTN repeat-like/Quinoprotein amine dehydrogenase"/>
    <property type="match status" value="1"/>
</dbReference>
<feature type="domain" description="Pyrrolo-quinoline quinone repeat" evidence="1">
    <location>
        <begin position="125"/>
        <end position="358"/>
    </location>
</feature>
<dbReference type="SMART" id="SM00564">
    <property type="entry name" value="PQQ"/>
    <property type="match status" value="5"/>
</dbReference>
<proteinExistence type="predicted"/>
<accession>A0A1H7MLJ9</accession>
<dbReference type="AlphaFoldDB" id="A0A1H7MLJ9"/>
<name>A0A1H7MLJ9_9RHOB</name>
<dbReference type="InterPro" id="IPR002372">
    <property type="entry name" value="PQQ_rpt_dom"/>
</dbReference>
<dbReference type="SUPFAM" id="SSF50998">
    <property type="entry name" value="Quinoprotein alcohol dehydrogenase-like"/>
    <property type="match status" value="1"/>
</dbReference>
<dbReference type="PROSITE" id="PS51257">
    <property type="entry name" value="PROKAR_LIPOPROTEIN"/>
    <property type="match status" value="1"/>
</dbReference>
<organism evidence="2 3">
    <name type="scientific">Jannaschia helgolandensis</name>
    <dbReference type="NCBI Taxonomy" id="188906"/>
    <lineage>
        <taxon>Bacteria</taxon>
        <taxon>Pseudomonadati</taxon>
        <taxon>Pseudomonadota</taxon>
        <taxon>Alphaproteobacteria</taxon>
        <taxon>Rhodobacterales</taxon>
        <taxon>Roseobacteraceae</taxon>
        <taxon>Jannaschia</taxon>
    </lineage>
</organism>
<dbReference type="STRING" id="188906.SAMN04488526_1976"/>
<dbReference type="EMBL" id="FNZQ01000003">
    <property type="protein sequence ID" value="SEL11728.1"/>
    <property type="molecule type" value="Genomic_DNA"/>
</dbReference>
<gene>
    <name evidence="2" type="ORF">SAMN04488526_1976</name>
</gene>
<dbReference type="Pfam" id="PF13360">
    <property type="entry name" value="PQQ_2"/>
    <property type="match status" value="1"/>
</dbReference>
<protein>
    <submittedName>
        <fullName evidence="2">Outer membrane protein assembly factor BamB, contains PQQ-like beta-propeller repeat</fullName>
    </submittedName>
</protein>
<dbReference type="OrthoDB" id="5290752at2"/>
<dbReference type="InterPro" id="IPR011047">
    <property type="entry name" value="Quinoprotein_ADH-like_sf"/>
</dbReference>
<dbReference type="InterPro" id="IPR018391">
    <property type="entry name" value="PQQ_b-propeller_rpt"/>
</dbReference>
<reference evidence="2 3" key="1">
    <citation type="submission" date="2016-10" db="EMBL/GenBank/DDBJ databases">
        <authorList>
            <person name="de Groot N.N."/>
        </authorList>
    </citation>
    <scope>NUCLEOTIDE SEQUENCE [LARGE SCALE GENOMIC DNA]</scope>
    <source>
        <strain evidence="2 3">DSM 14858</strain>
    </source>
</reference>
<dbReference type="InterPro" id="IPR015943">
    <property type="entry name" value="WD40/YVTN_repeat-like_dom_sf"/>
</dbReference>
<evidence type="ECO:0000313" key="3">
    <source>
        <dbReference type="Proteomes" id="UP000199283"/>
    </source>
</evidence>
<sequence>MRTIAGILISVGLTISGCAEKEVILPGERLPVRNDSGIGVIAAASETVTDAVAVPALSLAAPRRLDDWPMRVGNVLNDPPHATLSAAPQLVWSANIGAGDSRRQRITADPVSDGSRIYTLDARSGVTATALNGGTIWSRNLVPGSERASDASGGGVAVAAGTVFVSTGFGDLHALDAATGRERWVQRLDAPITTPKVAGGLVYVVSRDNRAWAINADTGRIQWDLSAAPSTSVMATAPAPAITDRAVLFPFGSGEVVAALRQSGVRVWGSPVSGRRRGVAYNGVGDITGDPVVSGGSTFVGTSSGRMVALSTSSGDRIWTANEGAVSPLTVAGGSVFAVSDRAQLLRLDAATGQVLWRSDLPFYRNQRLKRRQGIYAHYGPVLAGGRLWVASSDGVLRGFDPTSGQLTATVDLPGGAASRPIAFGDALYVVSRKGSLLAFR</sequence>
<evidence type="ECO:0000259" key="1">
    <source>
        <dbReference type="Pfam" id="PF13360"/>
    </source>
</evidence>
<keyword evidence="3" id="KW-1185">Reference proteome</keyword>
<dbReference type="RefSeq" id="WP_092762296.1">
    <property type="nucleotide sequence ID" value="NZ_FNZQ01000003.1"/>
</dbReference>
<evidence type="ECO:0000313" key="2">
    <source>
        <dbReference type="EMBL" id="SEL11728.1"/>
    </source>
</evidence>
<dbReference type="PANTHER" id="PTHR34512">
    <property type="entry name" value="CELL SURFACE PROTEIN"/>
    <property type="match status" value="1"/>
</dbReference>
<dbReference type="PANTHER" id="PTHR34512:SF30">
    <property type="entry name" value="OUTER MEMBRANE PROTEIN ASSEMBLY FACTOR BAMB"/>
    <property type="match status" value="1"/>
</dbReference>
<dbReference type="Proteomes" id="UP000199283">
    <property type="component" value="Unassembled WGS sequence"/>
</dbReference>